<sequence>MTVERSLNHRIFPIPPMDYNSYPVLQQKKIAAGKREFPLRRSSRPSALTSAEWLLDRPGASPQKEGGQPPLTPPPTHLHDVRDHARHTSDYSSAAVDFTDRDPRNSRFQRPRSFDRKCFFLWLSGRQEHCSFPHKEHELPALAVEEERRSSEIESKEKRTCGFCLFLATSPQERRPLVESGVVTPGRERSYVHNKLLFQATPFPPSFRPLSPHQSLFTIALSPCVLGRVYRVIVPTTIVAITIETSKLDTKHTRKSGDLPRDVVNTGLATANIPMRGVATARRVDQGEWARRNCAPRSDSNMPLGAACNTARTRPVNDKHELAGAFNRISTAPHIRLTPQPDLSGSRPTAKGNRNSRAPNDVRLRQAARTCIIPIVGRTLLPVNSLTSCCGTKQKEWGDVIAYTAIYSHSHQQNGVAGQQLIGRLYASGDLLTSQQPTPKSYYACVCTFTVLCALLHVSSQDGLRTGCISGQAFYALGRVYDDKMDACIAAIAELSGAMAAIVAMDTPRNKKCLSIANQAKRRGLHIHIKGTSAQFHLCMFIDSVSVCDGQLEMGRYLWISYFPSPLHSGTAACSPHLTLIGSEDLKWKEIQSTRRAKLIDHIRHNRADACEWSKTQGWKGVNSLLVMEARFGERKLQEHGHCSNRRKIALEERHGPKAFLVGARADTPGVNMLLILEHASNPCGELVRNQCTALAWLLSSRA</sequence>
<reference evidence="2 3" key="1">
    <citation type="submission" date="2023-02" db="EMBL/GenBank/DDBJ databases">
        <title>LHISI_Scaffold_Assembly.</title>
        <authorList>
            <person name="Stuart O.P."/>
            <person name="Cleave R."/>
            <person name="Magrath M.J.L."/>
            <person name="Mikheyev A.S."/>
        </authorList>
    </citation>
    <scope>NUCLEOTIDE SEQUENCE [LARGE SCALE GENOMIC DNA]</scope>
    <source>
        <strain evidence="2">Daus_M_001</strain>
        <tissue evidence="2">Leg muscle</tissue>
    </source>
</reference>
<dbReference type="EMBL" id="JARBHB010000013">
    <property type="protein sequence ID" value="KAJ8870294.1"/>
    <property type="molecule type" value="Genomic_DNA"/>
</dbReference>
<keyword evidence="3" id="KW-1185">Reference proteome</keyword>
<comment type="caution">
    <text evidence="2">The sequence shown here is derived from an EMBL/GenBank/DDBJ whole genome shotgun (WGS) entry which is preliminary data.</text>
</comment>
<feature type="compositionally biased region" description="Polar residues" evidence="1">
    <location>
        <begin position="341"/>
        <end position="358"/>
    </location>
</feature>
<accession>A0ABQ9GD27</accession>
<evidence type="ECO:0000313" key="3">
    <source>
        <dbReference type="Proteomes" id="UP001159363"/>
    </source>
</evidence>
<dbReference type="Proteomes" id="UP001159363">
    <property type="component" value="Chromosome 12"/>
</dbReference>
<name>A0ABQ9GD27_9NEOP</name>
<proteinExistence type="predicted"/>
<gene>
    <name evidence="2" type="ORF">PR048_029315</name>
</gene>
<feature type="region of interest" description="Disordered" evidence="1">
    <location>
        <begin position="329"/>
        <end position="359"/>
    </location>
</feature>
<feature type="compositionally biased region" description="Basic and acidic residues" evidence="1">
    <location>
        <begin position="77"/>
        <end position="89"/>
    </location>
</feature>
<feature type="region of interest" description="Disordered" evidence="1">
    <location>
        <begin position="35"/>
        <end position="106"/>
    </location>
</feature>
<protein>
    <submittedName>
        <fullName evidence="2">Uncharacterized protein</fullName>
    </submittedName>
</protein>
<organism evidence="2 3">
    <name type="scientific">Dryococelus australis</name>
    <dbReference type="NCBI Taxonomy" id="614101"/>
    <lineage>
        <taxon>Eukaryota</taxon>
        <taxon>Metazoa</taxon>
        <taxon>Ecdysozoa</taxon>
        <taxon>Arthropoda</taxon>
        <taxon>Hexapoda</taxon>
        <taxon>Insecta</taxon>
        <taxon>Pterygota</taxon>
        <taxon>Neoptera</taxon>
        <taxon>Polyneoptera</taxon>
        <taxon>Phasmatodea</taxon>
        <taxon>Verophasmatodea</taxon>
        <taxon>Anareolatae</taxon>
        <taxon>Phasmatidae</taxon>
        <taxon>Eurycanthinae</taxon>
        <taxon>Dryococelus</taxon>
    </lineage>
</organism>
<evidence type="ECO:0000256" key="1">
    <source>
        <dbReference type="SAM" id="MobiDB-lite"/>
    </source>
</evidence>
<evidence type="ECO:0000313" key="2">
    <source>
        <dbReference type="EMBL" id="KAJ8870294.1"/>
    </source>
</evidence>